<evidence type="ECO:0000259" key="16">
    <source>
        <dbReference type="PROSITE" id="PS51198"/>
    </source>
</evidence>
<dbReference type="Gene3D" id="1.10.486.10">
    <property type="entry name" value="PCRA, domain 4"/>
    <property type="match status" value="1"/>
</dbReference>
<evidence type="ECO:0000313" key="19">
    <source>
        <dbReference type="Proteomes" id="UP000661894"/>
    </source>
</evidence>
<evidence type="ECO:0000256" key="9">
    <source>
        <dbReference type="ARBA" id="ARBA00023125"/>
    </source>
</evidence>
<evidence type="ECO:0000256" key="4">
    <source>
        <dbReference type="ARBA" id="ARBA00022763"/>
    </source>
</evidence>
<dbReference type="GO" id="GO:0004386">
    <property type="term" value="F:helicase activity"/>
    <property type="evidence" value="ECO:0007669"/>
    <property type="project" value="UniProtKB-KW"/>
</dbReference>
<dbReference type="Gene3D" id="3.40.50.300">
    <property type="entry name" value="P-loop containing nucleotide triphosphate hydrolases"/>
    <property type="match status" value="2"/>
</dbReference>
<proteinExistence type="inferred from homology"/>
<evidence type="ECO:0000256" key="2">
    <source>
        <dbReference type="ARBA" id="ARBA00022722"/>
    </source>
</evidence>
<keyword evidence="8 15" id="KW-0067">ATP-binding</keyword>
<feature type="domain" description="UvrD-like helicase ATP-binding" evidence="16">
    <location>
        <begin position="19"/>
        <end position="353"/>
    </location>
</feature>
<evidence type="ECO:0000256" key="5">
    <source>
        <dbReference type="ARBA" id="ARBA00022801"/>
    </source>
</evidence>
<evidence type="ECO:0000256" key="10">
    <source>
        <dbReference type="ARBA" id="ARBA00023204"/>
    </source>
</evidence>
<dbReference type="PANTHER" id="PTHR11070">
    <property type="entry name" value="UVRD / RECB / PCRA DNA HELICASE FAMILY MEMBER"/>
    <property type="match status" value="1"/>
</dbReference>
<evidence type="ECO:0000313" key="18">
    <source>
        <dbReference type="EMBL" id="MBD8061460.1"/>
    </source>
</evidence>
<keyword evidence="2" id="KW-0540">Nuclease</keyword>
<dbReference type="InterPro" id="IPR013986">
    <property type="entry name" value="DExx_box_DNA_helicase_dom_sf"/>
</dbReference>
<evidence type="ECO:0000256" key="7">
    <source>
        <dbReference type="ARBA" id="ARBA00022839"/>
    </source>
</evidence>
<keyword evidence="7" id="KW-0269">Exonuclease</keyword>
<dbReference type="EC" id="5.6.2.4" evidence="13"/>
<accession>A0ABR8YZI4</accession>
<dbReference type="PANTHER" id="PTHR11070:SF55">
    <property type="entry name" value="DNA 3'-5' HELICASE"/>
    <property type="match status" value="1"/>
</dbReference>
<evidence type="ECO:0000256" key="8">
    <source>
        <dbReference type="ARBA" id="ARBA00022840"/>
    </source>
</evidence>
<dbReference type="CDD" id="cd17932">
    <property type="entry name" value="DEXQc_UvrD"/>
    <property type="match status" value="1"/>
</dbReference>
<sequence>MLTPVRHSPADIARALGQHVPTEEQQAVIEAPLAPQLVVAGAGSGKTETMSARVVYLVANGQVRADEVLGLTFTRKAAAELSDRVRLRLRQLRRAGLLAVDDARMDVDRPTIATYNSFAADIAKEHALRIGMDPDARLVTEAGAWQLADGVVQGWHEALDVDATPGSVTEAVLSLSGALAEHLLSTDDAREQLEQLAGSLTDATPSGRTKEPYADTRKTVASLRERLAVLDLVDAYARAKREHGVMDFADQVAMAARIAETVPAVGQALREQYPLVLLDEYQDTSVAQLRLLSSVFGGGHAVTAVGDPNQAIYGWRGAAAAALADFPAQFPSLGRAGQEHTPTRYLRTSWRNDARILAVANRVSGPLRLPEDSGPAPVEVPELVARPGAGEGRVLAGYAESVEDEVAGIADFFVERWAPEQTAAVLCRTRSQFTGVVEALRARGVPVEVLGLGGLLAAPEVVDVRAALEAAHDASRGDSAMRLLTGAGLGAADLHVLGAWARSLAAATGAKGEASVVEAVDEPPAPGWRAPSGAAMTTDGLRRVRRLGDLLRQVRSLSYLSLPEVVAHTITLMGLDIEVAARAGRVPAHARGNLDAFVDVAASFAADTGGGGLGTFLGWLDAAEERERGLEPVDADPEPGAVQVLTVHAAKGLEWDVVAVPGMVESQFPSYKGRPSADGAVSSAGWLTDRTALPYPLRGDAESLPALDIPPAPTHADVRDALVQLRRDGGRHAVGEERRLAYVAVTRARHTLLLTGSWFRTGKTPLPPSRFLTEPRDAGLVEEAPLGWAAEPAEDAVNPSLERVVAATWPLDPLGERRERLEAAAVAVRTATGLPAERSADVARWARDAELLLREREESRAAGLEVSLGTHLSASGVVGLAQDPHAFALERRRPMPSAPSEHASVGNLFHAWVEEYYGAPSLLDVEGADALLGAEEPGEPRAGAAPDLEALKRTFTTSAWATRRPVAVEVDLETAVAGTVVRCRIDAVFDDEQGLQVVDWKTGAPPRDAHTLAARELQLALYRLAWSRRTGRPLEEIGAAFYYVGADRTLEAGRLTEEEIERRLGSALAELTGDRSTGVRAGRR</sequence>
<keyword evidence="9" id="KW-0238">DNA-binding</keyword>
<evidence type="ECO:0000256" key="13">
    <source>
        <dbReference type="ARBA" id="ARBA00034808"/>
    </source>
</evidence>
<gene>
    <name evidence="18" type="ORF">H9624_03875</name>
</gene>
<dbReference type="InterPro" id="IPR014016">
    <property type="entry name" value="UvrD-like_ATP-bd"/>
</dbReference>
<dbReference type="Pfam" id="PF00580">
    <property type="entry name" value="UvrD-helicase"/>
    <property type="match status" value="1"/>
</dbReference>
<keyword evidence="10" id="KW-0234">DNA repair</keyword>
<dbReference type="Gene3D" id="1.10.10.160">
    <property type="match status" value="1"/>
</dbReference>
<dbReference type="InterPro" id="IPR038726">
    <property type="entry name" value="PDDEXK_AddAB-type"/>
</dbReference>
<dbReference type="Pfam" id="PF13361">
    <property type="entry name" value="UvrD_C"/>
    <property type="match status" value="1"/>
</dbReference>
<dbReference type="SUPFAM" id="SSF52540">
    <property type="entry name" value="P-loop containing nucleoside triphosphate hydrolases"/>
    <property type="match status" value="1"/>
</dbReference>
<evidence type="ECO:0000256" key="14">
    <source>
        <dbReference type="ARBA" id="ARBA00048988"/>
    </source>
</evidence>
<reference evidence="18 19" key="1">
    <citation type="submission" date="2020-08" db="EMBL/GenBank/DDBJ databases">
        <title>A Genomic Blueprint of the Chicken Gut Microbiome.</title>
        <authorList>
            <person name="Gilroy R."/>
            <person name="Ravi A."/>
            <person name="Getino M."/>
            <person name="Pursley I."/>
            <person name="Horton D.L."/>
            <person name="Alikhan N.-F."/>
            <person name="Baker D."/>
            <person name="Gharbi K."/>
            <person name="Hall N."/>
            <person name="Watson M."/>
            <person name="Adriaenssens E.M."/>
            <person name="Foster-Nyarko E."/>
            <person name="Jarju S."/>
            <person name="Secka A."/>
            <person name="Antonio M."/>
            <person name="Oren A."/>
            <person name="Chaudhuri R."/>
            <person name="La Ragione R.M."/>
            <person name="Hildebrand F."/>
            <person name="Pallen M.J."/>
        </authorList>
    </citation>
    <scope>NUCLEOTIDE SEQUENCE [LARGE SCALE GENOMIC DNA]</scope>
    <source>
        <strain evidence="18 19">Sa1BUA1</strain>
    </source>
</reference>
<dbReference type="Gene3D" id="3.90.320.10">
    <property type="match status" value="1"/>
</dbReference>
<dbReference type="InterPro" id="IPR014017">
    <property type="entry name" value="DNA_helicase_UvrD-like_C"/>
</dbReference>
<organism evidence="18 19">
    <name type="scientific">Oceanitalea stevensii</name>
    <dbReference type="NCBI Taxonomy" id="2763072"/>
    <lineage>
        <taxon>Bacteria</taxon>
        <taxon>Bacillati</taxon>
        <taxon>Actinomycetota</taxon>
        <taxon>Actinomycetes</taxon>
        <taxon>Micrococcales</taxon>
        <taxon>Bogoriellaceae</taxon>
        <taxon>Georgenia</taxon>
    </lineage>
</organism>
<dbReference type="Pfam" id="PF12705">
    <property type="entry name" value="PDDEXK_1"/>
    <property type="match status" value="1"/>
</dbReference>
<protein>
    <recommendedName>
        <fullName evidence="13">DNA 3'-5' helicase</fullName>
        <ecNumber evidence="13">5.6.2.4</ecNumber>
    </recommendedName>
</protein>
<evidence type="ECO:0000256" key="3">
    <source>
        <dbReference type="ARBA" id="ARBA00022741"/>
    </source>
</evidence>
<comment type="caution">
    <text evidence="18">The sequence shown here is derived from an EMBL/GenBank/DDBJ whole genome shotgun (WGS) entry which is preliminary data.</text>
</comment>
<comment type="similarity">
    <text evidence="1">Belongs to the helicase family. UvrD subfamily.</text>
</comment>
<keyword evidence="3 15" id="KW-0547">Nucleotide-binding</keyword>
<dbReference type="PROSITE" id="PS51198">
    <property type="entry name" value="UVRD_HELICASE_ATP_BIND"/>
    <property type="match status" value="1"/>
</dbReference>
<dbReference type="EMBL" id="JACSPO010000001">
    <property type="protein sequence ID" value="MBD8061460.1"/>
    <property type="molecule type" value="Genomic_DNA"/>
</dbReference>
<keyword evidence="19" id="KW-1185">Reference proteome</keyword>
<keyword evidence="6 15" id="KW-0347">Helicase</keyword>
<dbReference type="InterPro" id="IPR011604">
    <property type="entry name" value="PDDEXK-like_dom_sf"/>
</dbReference>
<dbReference type="InterPro" id="IPR000212">
    <property type="entry name" value="DNA_helicase_UvrD/REP"/>
</dbReference>
<comment type="catalytic activity">
    <reaction evidence="14">
        <text>ATP + H2O = ADP + phosphate + H(+)</text>
        <dbReference type="Rhea" id="RHEA:13065"/>
        <dbReference type="ChEBI" id="CHEBI:15377"/>
        <dbReference type="ChEBI" id="CHEBI:15378"/>
        <dbReference type="ChEBI" id="CHEBI:30616"/>
        <dbReference type="ChEBI" id="CHEBI:43474"/>
        <dbReference type="ChEBI" id="CHEBI:456216"/>
        <dbReference type="EC" id="5.6.2.4"/>
    </reaction>
</comment>
<evidence type="ECO:0000256" key="6">
    <source>
        <dbReference type="ARBA" id="ARBA00022806"/>
    </source>
</evidence>
<dbReference type="Proteomes" id="UP000661894">
    <property type="component" value="Unassembled WGS sequence"/>
</dbReference>
<evidence type="ECO:0000256" key="11">
    <source>
        <dbReference type="ARBA" id="ARBA00023235"/>
    </source>
</evidence>
<keyword evidence="11" id="KW-0413">Isomerase</keyword>
<evidence type="ECO:0000259" key="17">
    <source>
        <dbReference type="PROSITE" id="PS51217"/>
    </source>
</evidence>
<evidence type="ECO:0000256" key="12">
    <source>
        <dbReference type="ARBA" id="ARBA00034617"/>
    </source>
</evidence>
<dbReference type="InterPro" id="IPR027417">
    <property type="entry name" value="P-loop_NTPase"/>
</dbReference>
<comment type="catalytic activity">
    <reaction evidence="12">
        <text>Couples ATP hydrolysis with the unwinding of duplex DNA by translocating in the 3'-5' direction.</text>
        <dbReference type="EC" id="5.6.2.4"/>
    </reaction>
</comment>
<feature type="binding site" evidence="15">
    <location>
        <begin position="40"/>
        <end position="47"/>
    </location>
    <ligand>
        <name>ATP</name>
        <dbReference type="ChEBI" id="CHEBI:30616"/>
    </ligand>
</feature>
<keyword evidence="5 15" id="KW-0378">Hydrolase</keyword>
<keyword evidence="4" id="KW-0227">DNA damage</keyword>
<evidence type="ECO:0000256" key="1">
    <source>
        <dbReference type="ARBA" id="ARBA00009922"/>
    </source>
</evidence>
<name>A0ABR8YZI4_9MICO</name>
<dbReference type="PROSITE" id="PS51217">
    <property type="entry name" value="UVRD_HELICASE_CTER"/>
    <property type="match status" value="1"/>
</dbReference>
<feature type="domain" description="UvrD-like helicase C-terminal" evidence="17">
    <location>
        <begin position="354"/>
        <end position="652"/>
    </location>
</feature>
<evidence type="ECO:0000256" key="15">
    <source>
        <dbReference type="PROSITE-ProRule" id="PRU00560"/>
    </source>
</evidence>